<dbReference type="Proteomes" id="UP000220922">
    <property type="component" value="Unassembled WGS sequence"/>
</dbReference>
<comment type="caution">
    <text evidence="9">The sequence shown here is derived from an EMBL/GenBank/DDBJ whole genome shotgun (WGS) entry which is preliminary data.</text>
</comment>
<evidence type="ECO:0000256" key="8">
    <source>
        <dbReference type="SAM" id="Phobius"/>
    </source>
</evidence>
<dbReference type="GO" id="GO:0005886">
    <property type="term" value="C:plasma membrane"/>
    <property type="evidence" value="ECO:0007669"/>
    <property type="project" value="UniProtKB-SubCell"/>
</dbReference>
<evidence type="ECO:0000256" key="3">
    <source>
        <dbReference type="ARBA" id="ARBA00022448"/>
    </source>
</evidence>
<evidence type="ECO:0000256" key="4">
    <source>
        <dbReference type="ARBA" id="ARBA00022475"/>
    </source>
</evidence>
<dbReference type="EMBL" id="LYXE01000078">
    <property type="protein sequence ID" value="PDV99290.1"/>
    <property type="molecule type" value="Genomic_DNA"/>
</dbReference>
<dbReference type="InterPro" id="IPR000522">
    <property type="entry name" value="ABC_transptr_permease_BtuC"/>
</dbReference>
<keyword evidence="3" id="KW-0813">Transport</keyword>
<dbReference type="GO" id="GO:0033214">
    <property type="term" value="P:siderophore-iron import into cell"/>
    <property type="evidence" value="ECO:0007669"/>
    <property type="project" value="TreeGrafter"/>
</dbReference>
<accession>A0A2H3KML0</accession>
<keyword evidence="10" id="KW-1185">Reference proteome</keyword>
<dbReference type="Gene3D" id="1.10.3470.10">
    <property type="entry name" value="ABC transporter involved in vitamin B12 uptake, BtuC"/>
    <property type="match status" value="1"/>
</dbReference>
<comment type="subcellular location">
    <subcellularLocation>
        <location evidence="1">Cell membrane</location>
        <topology evidence="1">Multi-pass membrane protein</topology>
    </subcellularLocation>
</comment>
<dbReference type="InterPro" id="IPR037294">
    <property type="entry name" value="ABC_BtuC-like"/>
</dbReference>
<proteinExistence type="inferred from homology"/>
<dbReference type="PANTHER" id="PTHR30472">
    <property type="entry name" value="FERRIC ENTEROBACTIN TRANSPORT SYSTEM PERMEASE PROTEIN"/>
    <property type="match status" value="1"/>
</dbReference>
<dbReference type="CDD" id="cd06550">
    <property type="entry name" value="TM_ABC_iron-siderophores_like"/>
    <property type="match status" value="1"/>
</dbReference>
<dbReference type="GO" id="GO:0022857">
    <property type="term" value="F:transmembrane transporter activity"/>
    <property type="evidence" value="ECO:0007669"/>
    <property type="project" value="InterPro"/>
</dbReference>
<feature type="transmembrane region" description="Helical" evidence="8">
    <location>
        <begin position="72"/>
        <end position="93"/>
    </location>
</feature>
<dbReference type="AlphaFoldDB" id="A0A2H3KML0"/>
<evidence type="ECO:0000256" key="6">
    <source>
        <dbReference type="ARBA" id="ARBA00022989"/>
    </source>
</evidence>
<evidence type="ECO:0000256" key="7">
    <source>
        <dbReference type="ARBA" id="ARBA00023136"/>
    </source>
</evidence>
<dbReference type="PANTHER" id="PTHR30472:SF67">
    <property type="entry name" value="PERMEASE OF ABC TRANSPORTER-RELATED"/>
    <property type="match status" value="1"/>
</dbReference>
<evidence type="ECO:0000256" key="2">
    <source>
        <dbReference type="ARBA" id="ARBA00007935"/>
    </source>
</evidence>
<dbReference type="Pfam" id="PF01032">
    <property type="entry name" value="FecCD"/>
    <property type="match status" value="1"/>
</dbReference>
<evidence type="ECO:0000313" key="10">
    <source>
        <dbReference type="Proteomes" id="UP000220922"/>
    </source>
</evidence>
<feature type="transmembrane region" description="Helical" evidence="8">
    <location>
        <begin position="251"/>
        <end position="279"/>
    </location>
</feature>
<evidence type="ECO:0000256" key="1">
    <source>
        <dbReference type="ARBA" id="ARBA00004651"/>
    </source>
</evidence>
<protein>
    <submittedName>
        <fullName evidence="9">ABC transporter permease</fullName>
    </submittedName>
</protein>
<keyword evidence="6 8" id="KW-1133">Transmembrane helix</keyword>
<dbReference type="OrthoDB" id="9792889at2"/>
<keyword evidence="7 8" id="KW-0472">Membrane</keyword>
<reference evidence="9 10" key="1">
    <citation type="submission" date="2016-05" db="EMBL/GenBank/DDBJ databases">
        <authorList>
            <person name="Lavstsen T."/>
            <person name="Jespersen J.S."/>
        </authorList>
    </citation>
    <scope>NUCLEOTIDE SEQUENCE [LARGE SCALE GENOMIC DNA]</scope>
    <source>
        <strain evidence="9 10">B7-9</strain>
    </source>
</reference>
<sequence length="347" mass="36776">MTTSRLGFGTLLSGLSLLLLLSVTLAVMIGPVPLAPDLVWRVAFHELAPGLVTPDWEAFQRNIIWELRFPRVLLGGLVGAGLAVIGATMQALVRNPLADPYLLGVSSGASLGAVAVILFGFNWFGIYSLSFAAFLGALLAFSAVYLLALQGGRLTTGRLILAGVAVAYVFGALTNFLIYNADNGEQVKSVIFWMLGGLGGARWDYLGMPALALALGTLYLTVQARSLNALSVGEETAATLGVDTSRFRQQIFALCALLTGTLVAVSGGIGFVGLMLPHMLRFLVGADHRRLLPVAALAGAIFLIWVDVLARTVVAPQELPIGIITALLGAPFFLWLMRRNGDALGRR</sequence>
<evidence type="ECO:0000256" key="5">
    <source>
        <dbReference type="ARBA" id="ARBA00022692"/>
    </source>
</evidence>
<organism evidence="9 10">
    <name type="scientific">Candidatus Chloroploca asiatica</name>
    <dbReference type="NCBI Taxonomy" id="1506545"/>
    <lineage>
        <taxon>Bacteria</taxon>
        <taxon>Bacillati</taxon>
        <taxon>Chloroflexota</taxon>
        <taxon>Chloroflexia</taxon>
        <taxon>Chloroflexales</taxon>
        <taxon>Chloroflexineae</taxon>
        <taxon>Oscillochloridaceae</taxon>
        <taxon>Candidatus Chloroploca</taxon>
    </lineage>
</organism>
<dbReference type="FunFam" id="1.10.3470.10:FF:000001">
    <property type="entry name" value="Vitamin B12 ABC transporter permease BtuC"/>
    <property type="match status" value="1"/>
</dbReference>
<keyword evidence="4" id="KW-1003">Cell membrane</keyword>
<feature type="transmembrane region" description="Helical" evidence="8">
    <location>
        <begin position="319"/>
        <end position="337"/>
    </location>
</feature>
<evidence type="ECO:0000313" key="9">
    <source>
        <dbReference type="EMBL" id="PDV99290.1"/>
    </source>
</evidence>
<gene>
    <name evidence="9" type="ORF">A9Q02_12765</name>
</gene>
<feature type="transmembrane region" description="Helical" evidence="8">
    <location>
        <begin position="127"/>
        <end position="147"/>
    </location>
</feature>
<feature type="transmembrane region" description="Helical" evidence="8">
    <location>
        <begin position="159"/>
        <end position="179"/>
    </location>
</feature>
<name>A0A2H3KML0_9CHLR</name>
<feature type="transmembrane region" description="Helical" evidence="8">
    <location>
        <begin position="100"/>
        <end position="121"/>
    </location>
</feature>
<comment type="similarity">
    <text evidence="2">Belongs to the binding-protein-dependent transport system permease family. FecCD subfamily.</text>
</comment>
<feature type="transmembrane region" description="Helical" evidence="8">
    <location>
        <begin position="291"/>
        <end position="313"/>
    </location>
</feature>
<dbReference type="SUPFAM" id="SSF81345">
    <property type="entry name" value="ABC transporter involved in vitamin B12 uptake, BtuC"/>
    <property type="match status" value="1"/>
</dbReference>
<keyword evidence="5 8" id="KW-0812">Transmembrane</keyword>